<dbReference type="InParanoid" id="A0A1Y2ANE2"/>
<name>A0A1Y2ANE2_9TREE</name>
<sequence>MASARSRRAVQAGADVDPEFLALPERLRRAIDRAFERGIARSTAGGSKRRKVSVDQAEKLNGADQGGFVVDDEAGGFLDDDAGGFVSNGDEGGFIADDTQGGFLPDDAGGFDLPEDSGGFLQDPDDVPDKTGTSTPNSTSNAKLPLYLLPSLLTSLGLPSDEDVLQVFRASASGWGDDEEPVRRRKRPGEEEREGGVEKKDFRAVCAALMGPDEGVDEGGDLDDDDQGEDAFELPTEDSESSLSDLSDDSEFRGKGKGKGKAISSTDGRTARPSRRGKKALEATLGPAKLTSRQRDMVKDIWEMIKPGSKEGTRGSWVLGREEVKALVRSLGEMWTDQEVGFILRHDQFQADMEQITDMVSLFSSQHEGRGLSFEDFGGVMLRAGL</sequence>
<feature type="compositionally biased region" description="Acidic residues" evidence="1">
    <location>
        <begin position="70"/>
        <end position="82"/>
    </location>
</feature>
<feature type="compositionally biased region" description="Basic and acidic residues" evidence="1">
    <location>
        <begin position="188"/>
        <end position="203"/>
    </location>
</feature>
<evidence type="ECO:0000313" key="2">
    <source>
        <dbReference type="EMBL" id="ORY24006.1"/>
    </source>
</evidence>
<feature type="non-terminal residue" evidence="2">
    <location>
        <position position="386"/>
    </location>
</feature>
<feature type="region of interest" description="Disordered" evidence="1">
    <location>
        <begin position="38"/>
        <end position="144"/>
    </location>
</feature>
<organism evidence="2 3">
    <name type="scientific">Naematelia encephala</name>
    <dbReference type="NCBI Taxonomy" id="71784"/>
    <lineage>
        <taxon>Eukaryota</taxon>
        <taxon>Fungi</taxon>
        <taxon>Dikarya</taxon>
        <taxon>Basidiomycota</taxon>
        <taxon>Agaricomycotina</taxon>
        <taxon>Tremellomycetes</taxon>
        <taxon>Tremellales</taxon>
        <taxon>Naemateliaceae</taxon>
        <taxon>Naematelia</taxon>
    </lineage>
</organism>
<keyword evidence="3" id="KW-1185">Reference proteome</keyword>
<protein>
    <submittedName>
        <fullName evidence="2">Uncharacterized protein</fullName>
    </submittedName>
</protein>
<dbReference type="OrthoDB" id="2530165at2759"/>
<evidence type="ECO:0000313" key="3">
    <source>
        <dbReference type="Proteomes" id="UP000193986"/>
    </source>
</evidence>
<comment type="caution">
    <text evidence="2">The sequence shown here is derived from an EMBL/GenBank/DDBJ whole genome shotgun (WGS) entry which is preliminary data.</text>
</comment>
<feature type="compositionally biased region" description="Acidic residues" evidence="1">
    <location>
        <begin position="214"/>
        <end position="240"/>
    </location>
</feature>
<feature type="region of interest" description="Disordered" evidence="1">
    <location>
        <begin position="170"/>
        <end position="281"/>
    </location>
</feature>
<gene>
    <name evidence="2" type="ORF">BCR39DRAFT_548129</name>
</gene>
<evidence type="ECO:0000256" key="1">
    <source>
        <dbReference type="SAM" id="MobiDB-lite"/>
    </source>
</evidence>
<feature type="compositionally biased region" description="Polar residues" evidence="1">
    <location>
        <begin position="131"/>
        <end position="142"/>
    </location>
</feature>
<dbReference type="AlphaFoldDB" id="A0A1Y2ANE2"/>
<dbReference type="Proteomes" id="UP000193986">
    <property type="component" value="Unassembled WGS sequence"/>
</dbReference>
<proteinExistence type="predicted"/>
<dbReference type="EMBL" id="MCFC01000073">
    <property type="protein sequence ID" value="ORY24006.1"/>
    <property type="molecule type" value="Genomic_DNA"/>
</dbReference>
<accession>A0A1Y2ANE2</accession>
<reference evidence="2 3" key="1">
    <citation type="submission" date="2016-07" db="EMBL/GenBank/DDBJ databases">
        <title>Pervasive Adenine N6-methylation of Active Genes in Fungi.</title>
        <authorList>
            <consortium name="DOE Joint Genome Institute"/>
            <person name="Mondo S.J."/>
            <person name="Dannebaum R.O."/>
            <person name="Kuo R.C."/>
            <person name="Labutti K."/>
            <person name="Haridas S."/>
            <person name="Kuo A."/>
            <person name="Salamov A."/>
            <person name="Ahrendt S.R."/>
            <person name="Lipzen A."/>
            <person name="Sullivan W."/>
            <person name="Andreopoulos W.B."/>
            <person name="Clum A."/>
            <person name="Lindquist E."/>
            <person name="Daum C."/>
            <person name="Ramamoorthy G.K."/>
            <person name="Gryganskyi A."/>
            <person name="Culley D."/>
            <person name="Magnuson J.K."/>
            <person name="James T.Y."/>
            <person name="O'Malley M.A."/>
            <person name="Stajich J.E."/>
            <person name="Spatafora J.W."/>
            <person name="Visel A."/>
            <person name="Grigoriev I.V."/>
        </authorList>
    </citation>
    <scope>NUCLEOTIDE SEQUENCE [LARGE SCALE GENOMIC DNA]</scope>
    <source>
        <strain evidence="2 3">68-887.2</strain>
    </source>
</reference>